<dbReference type="KEGG" id="abs:AZOBR_p1110073"/>
<gene>
    <name evidence="1" type="ORF">AZOBR_p1110073</name>
</gene>
<proteinExistence type="predicted"/>
<evidence type="ECO:0000313" key="2">
    <source>
        <dbReference type="Proteomes" id="UP000007319"/>
    </source>
</evidence>
<organism evidence="1 2">
    <name type="scientific">Azospirillum baldaniorum</name>
    <dbReference type="NCBI Taxonomy" id="1064539"/>
    <lineage>
        <taxon>Bacteria</taxon>
        <taxon>Pseudomonadati</taxon>
        <taxon>Pseudomonadota</taxon>
        <taxon>Alphaproteobacteria</taxon>
        <taxon>Rhodospirillales</taxon>
        <taxon>Azospirillaceae</taxon>
        <taxon>Azospirillum</taxon>
    </lineage>
</organism>
<name>A0A9P1JVS2_9PROT</name>
<geneLocation type="plasmid" evidence="1 2">
    <name>AZOBR_p1</name>
</geneLocation>
<accession>A0A9P1JVS2</accession>
<keyword evidence="1" id="KW-0614">Plasmid</keyword>
<protein>
    <submittedName>
        <fullName evidence="1">Uncharacterized protein</fullName>
    </submittedName>
</protein>
<dbReference type="Proteomes" id="UP000007319">
    <property type="component" value="Plasmid AZOBR_p1"/>
</dbReference>
<evidence type="ECO:0000313" key="1">
    <source>
        <dbReference type="EMBL" id="CCD00609.1"/>
    </source>
</evidence>
<keyword evidence="2" id="KW-1185">Reference proteome</keyword>
<dbReference type="EMBL" id="HE577328">
    <property type="protein sequence ID" value="CCD00609.1"/>
    <property type="molecule type" value="Genomic_DNA"/>
</dbReference>
<reference evidence="1 2" key="1">
    <citation type="journal article" date="2011" name="PLoS Genet.">
        <title>Azospirillum genomes reveal transition of bacteria from aquatic to terrestrial environments.</title>
        <authorList>
            <person name="Wisniewski-Dye F."/>
            <person name="Borziak K."/>
            <person name="Khalsa-Moyers G."/>
            <person name="Alexandre G."/>
            <person name="Sukharnikov L.O."/>
            <person name="Wuichet K."/>
            <person name="Hurst G.B."/>
            <person name="McDonald W.H."/>
            <person name="Robertson J.S."/>
            <person name="Barbe V."/>
            <person name="Calteau A."/>
            <person name="Rouy Z."/>
            <person name="Mangenot S."/>
            <person name="Prigent-Combaret C."/>
            <person name="Normand P."/>
            <person name="Boyer M."/>
            <person name="Siguier P."/>
            <person name="Dessaux Y."/>
            <person name="Elmerich C."/>
            <person name="Condemine G."/>
            <person name="Krishnen G."/>
            <person name="Kennedy I."/>
            <person name="Paterson A.H."/>
            <person name="Gonzalez V."/>
            <person name="Mavingui P."/>
            <person name="Zhulin I.B."/>
        </authorList>
    </citation>
    <scope>NUCLEOTIDE SEQUENCE [LARGE SCALE GENOMIC DNA]</scope>
    <source>
        <strain evidence="1 2">Sp245</strain>
    </source>
</reference>
<sequence length="13" mass="1615">MFDEGLHRARRAR</sequence>